<keyword evidence="10" id="KW-1185">Reference proteome</keyword>
<dbReference type="InterPro" id="IPR014777">
    <property type="entry name" value="4pyrrole_Mease_sub1"/>
</dbReference>
<dbReference type="SUPFAM" id="SSF53790">
    <property type="entry name" value="Tetrapyrrole methylase"/>
    <property type="match status" value="1"/>
</dbReference>
<dbReference type="InterPro" id="IPR014776">
    <property type="entry name" value="4pyrrole_Mease_sub2"/>
</dbReference>
<dbReference type="GO" id="GO:0030788">
    <property type="term" value="F:precorrin-2 C20-methyltransferase activity"/>
    <property type="evidence" value="ECO:0007669"/>
    <property type="project" value="UniProtKB-EC"/>
</dbReference>
<feature type="domain" description="Tetrapyrrole methylase" evidence="8">
    <location>
        <begin position="6"/>
        <end position="217"/>
    </location>
</feature>
<keyword evidence="3" id="KW-0169">Cobalamin biosynthesis</keyword>
<name>A0A7H1NQ25_9PROT</name>
<protein>
    <submittedName>
        <fullName evidence="9">Precorrin-2 C(20)-methyltransferase</fullName>
        <ecNumber evidence="9">2.1.1.130</ecNumber>
    </submittedName>
</protein>
<evidence type="ECO:0000256" key="7">
    <source>
        <dbReference type="PIRNR" id="PIRNR036427"/>
    </source>
</evidence>
<dbReference type="KEGG" id="ebla:JGUZn3_06430"/>
<dbReference type="Pfam" id="PF00590">
    <property type="entry name" value="TP_methylase"/>
    <property type="match status" value="1"/>
</dbReference>
<comment type="pathway">
    <text evidence="1">Cofactor biosynthesis; adenosylcobalamin biosynthesis.</text>
</comment>
<dbReference type="PIRSF" id="PIRSF036427">
    <property type="entry name" value="Precrrn-2_mtase"/>
    <property type="match status" value="1"/>
</dbReference>
<dbReference type="GO" id="GO:0009236">
    <property type="term" value="P:cobalamin biosynthetic process"/>
    <property type="evidence" value="ECO:0007669"/>
    <property type="project" value="UniProtKB-UniRule"/>
</dbReference>
<dbReference type="NCBIfam" id="NF004647">
    <property type="entry name" value="PRK05990.1"/>
    <property type="match status" value="1"/>
</dbReference>
<dbReference type="AlphaFoldDB" id="A0A7H1NQ25"/>
<keyword evidence="6" id="KW-0949">S-adenosyl-L-methionine</keyword>
<dbReference type="InterPro" id="IPR035996">
    <property type="entry name" value="4pyrrol_Methylase_sf"/>
</dbReference>
<dbReference type="PANTHER" id="PTHR43467:SF2">
    <property type="entry name" value="COBALT-PRECORRIN-2 C(20)-METHYLTRANSFERASE"/>
    <property type="match status" value="1"/>
</dbReference>
<evidence type="ECO:0000256" key="2">
    <source>
        <dbReference type="ARBA" id="ARBA00005879"/>
    </source>
</evidence>
<evidence type="ECO:0000256" key="6">
    <source>
        <dbReference type="ARBA" id="ARBA00022691"/>
    </source>
</evidence>
<dbReference type="NCBIfam" id="TIGR01467">
    <property type="entry name" value="cobI_cbiL"/>
    <property type="match status" value="1"/>
</dbReference>
<proteinExistence type="inferred from homology"/>
<dbReference type="CDD" id="cd11645">
    <property type="entry name" value="Precorrin_2_C20_MT"/>
    <property type="match status" value="1"/>
</dbReference>
<dbReference type="EMBL" id="CP060244">
    <property type="protein sequence ID" value="QNT77885.1"/>
    <property type="molecule type" value="Genomic_DNA"/>
</dbReference>
<dbReference type="InterPro" id="IPR006364">
    <property type="entry name" value="CobI/CbiL/CobIJ_dom"/>
</dbReference>
<dbReference type="EC" id="2.1.1.130" evidence="9"/>
<evidence type="ECO:0000256" key="1">
    <source>
        <dbReference type="ARBA" id="ARBA00004953"/>
    </source>
</evidence>
<evidence type="ECO:0000256" key="3">
    <source>
        <dbReference type="ARBA" id="ARBA00022573"/>
    </source>
</evidence>
<keyword evidence="4 9" id="KW-0489">Methyltransferase</keyword>
<keyword evidence="5 9" id="KW-0808">Transferase</keyword>
<dbReference type="UniPathway" id="UPA00148"/>
<dbReference type="Proteomes" id="UP000516349">
    <property type="component" value="Chromosome"/>
</dbReference>
<dbReference type="Gene3D" id="3.40.1010.10">
    <property type="entry name" value="Cobalt-precorrin-4 Transmethylase, Domain 1"/>
    <property type="match status" value="1"/>
</dbReference>
<evidence type="ECO:0000313" key="10">
    <source>
        <dbReference type="Proteomes" id="UP000516349"/>
    </source>
</evidence>
<evidence type="ECO:0000313" key="9">
    <source>
        <dbReference type="EMBL" id="QNT77885.1"/>
    </source>
</evidence>
<organism evidence="9 10">
    <name type="scientific">Entomobacter blattae</name>
    <dbReference type="NCBI Taxonomy" id="2762277"/>
    <lineage>
        <taxon>Bacteria</taxon>
        <taxon>Pseudomonadati</taxon>
        <taxon>Pseudomonadota</taxon>
        <taxon>Alphaproteobacteria</taxon>
        <taxon>Acetobacterales</taxon>
        <taxon>Acetobacteraceae</taxon>
        <taxon>Entomobacter</taxon>
    </lineage>
</organism>
<evidence type="ECO:0000256" key="4">
    <source>
        <dbReference type="ARBA" id="ARBA00022603"/>
    </source>
</evidence>
<dbReference type="InterPro" id="IPR000878">
    <property type="entry name" value="4pyrrol_Mease"/>
</dbReference>
<evidence type="ECO:0000259" key="8">
    <source>
        <dbReference type="Pfam" id="PF00590"/>
    </source>
</evidence>
<dbReference type="PANTHER" id="PTHR43467">
    <property type="entry name" value="COBALT-PRECORRIN-2 C(20)-METHYLTRANSFERASE"/>
    <property type="match status" value="1"/>
</dbReference>
<sequence>MKNNALHIVGVGPGAPDLLTLRAARLIGQAQAIAYFTKRGKKGHARTIAESFISPHTKELRLEYPLTTEIPFTDPHYKQTLATFYDHSAQQLAQCLSAGERLVLLSEGDPFLYGSCLYVFDRLLPRHAIEVTPGVSAMSASWSSALIPITHGDDVLSVLPGTLPLSELCYQLGQCDAAVIMKIGQNLEKICTALQQTQTLSRAHYIEYATQSQQRILPLAKEIPKTAPYFSLIFIPGRQKERRENLNP</sequence>
<dbReference type="GO" id="GO:0032259">
    <property type="term" value="P:methylation"/>
    <property type="evidence" value="ECO:0007669"/>
    <property type="project" value="UniProtKB-KW"/>
</dbReference>
<dbReference type="RefSeq" id="WP_203414285.1">
    <property type="nucleotide sequence ID" value="NZ_CP060244.1"/>
</dbReference>
<reference evidence="9 10" key="1">
    <citation type="submission" date="2020-08" db="EMBL/GenBank/DDBJ databases">
        <title>Complete genome sequence of Entomobacter blattae G55GP.</title>
        <authorList>
            <person name="Poehlein A."/>
            <person name="Guzman J."/>
            <person name="Daniel R."/>
            <person name="Vilcinskas A."/>
        </authorList>
    </citation>
    <scope>NUCLEOTIDE SEQUENCE [LARGE SCALE GENOMIC DNA]</scope>
    <source>
        <strain evidence="9 10">G55GP</strain>
    </source>
</reference>
<dbReference type="InterPro" id="IPR012382">
    <property type="entry name" value="CobI/CbiL"/>
</dbReference>
<accession>A0A7H1NQ25</accession>
<comment type="similarity">
    <text evidence="2 7">Belongs to the precorrin methyltransferase family.</text>
</comment>
<evidence type="ECO:0000256" key="5">
    <source>
        <dbReference type="ARBA" id="ARBA00022679"/>
    </source>
</evidence>
<gene>
    <name evidence="9" type="primary">cobI</name>
    <name evidence="9" type="ORF">JGUZn3_06430</name>
</gene>
<dbReference type="Gene3D" id="3.30.950.10">
    <property type="entry name" value="Methyltransferase, Cobalt-precorrin-4 Transmethylase, Domain 2"/>
    <property type="match status" value="1"/>
</dbReference>